<evidence type="ECO:0000313" key="3">
    <source>
        <dbReference type="EMBL" id="SSC12131.1"/>
    </source>
</evidence>
<dbReference type="AlphaFoldDB" id="A0A7Z7LE15"/>
<dbReference type="Gene3D" id="3.40.50.2000">
    <property type="entry name" value="Glycogen Phosphorylase B"/>
    <property type="match status" value="2"/>
</dbReference>
<dbReference type="Proteomes" id="UP000250796">
    <property type="component" value="Chromosome MESINF"/>
</dbReference>
<dbReference type="GO" id="GO:0016757">
    <property type="term" value="F:glycosyltransferase activity"/>
    <property type="evidence" value="ECO:0007669"/>
    <property type="project" value="InterPro"/>
</dbReference>
<dbReference type="KEGG" id="minf:MESINF_0682"/>
<dbReference type="InterPro" id="IPR028098">
    <property type="entry name" value="Glyco_trans_4-like_N"/>
</dbReference>
<keyword evidence="4" id="KW-1185">Reference proteome</keyword>
<dbReference type="PANTHER" id="PTHR45947:SF3">
    <property type="entry name" value="SULFOQUINOVOSYL TRANSFERASE SQD2"/>
    <property type="match status" value="1"/>
</dbReference>
<sequence length="403" mass="46363">MRVLQLNVVYRRGSTGMIVHWIHDGLKRYGHDSIVCYGRKRVSKEENVFKISSEFEAKFHALLTRLTGRMYLYSFFSTRKAISLIKFLKPDIVHVHCLNGWFINIHKLFDFLKEGNIRTVLTLHAEFMFTGNCGHSYDCDKWRTGCGKCPNLKEATTSLILDRTAEEWQRMKQSLSGFEKLAIIAVSEWLAKRARLSPIFEELPVTVIWNGVDTDVFRPVATERLKKLHKIDDQKVILHVTPAFSNPSKGGQYVLELARRLDSKLYKFIIVGYNLRKGNLPANVIPVMHTSNLLELSEYYSLADLTLLTSKRETFSLVTAESLCCGTPVVGFRAGGPEEIAMKDYSEFVNYDDIDSLEVVIKTWSRRSSYRSDISHSASALYSKRRMVDKYLETYRRLLESSL</sequence>
<dbReference type="Pfam" id="PF00534">
    <property type="entry name" value="Glycos_transf_1"/>
    <property type="match status" value="1"/>
</dbReference>
<dbReference type="InterPro" id="IPR050194">
    <property type="entry name" value="Glycosyltransferase_grp1"/>
</dbReference>
<dbReference type="SUPFAM" id="SSF53756">
    <property type="entry name" value="UDP-Glycosyltransferase/glycogen phosphorylase"/>
    <property type="match status" value="1"/>
</dbReference>
<dbReference type="InterPro" id="IPR001296">
    <property type="entry name" value="Glyco_trans_1"/>
</dbReference>
<dbReference type="PANTHER" id="PTHR45947">
    <property type="entry name" value="SULFOQUINOVOSYL TRANSFERASE SQD2"/>
    <property type="match status" value="1"/>
</dbReference>
<protein>
    <submittedName>
        <fullName evidence="3">Glycosyl transferase group 1</fullName>
    </submittedName>
</protein>
<reference evidence="3 4" key="1">
    <citation type="submission" date="2017-01" db="EMBL/GenBank/DDBJ databases">
        <authorList>
            <person name="Erauso G."/>
        </authorList>
    </citation>
    <scope>NUCLEOTIDE SEQUENCE [LARGE SCALE GENOMIC DNA]</scope>
    <source>
        <strain evidence="3">MESINF1</strain>
    </source>
</reference>
<name>A0A7Z7LE15_9BACT</name>
<organism evidence="3 4">
    <name type="scientific">Mesotoga infera</name>
    <dbReference type="NCBI Taxonomy" id="1236046"/>
    <lineage>
        <taxon>Bacteria</taxon>
        <taxon>Thermotogati</taxon>
        <taxon>Thermotogota</taxon>
        <taxon>Thermotogae</taxon>
        <taxon>Kosmotogales</taxon>
        <taxon>Kosmotogaceae</taxon>
        <taxon>Mesotoga</taxon>
    </lineage>
</organism>
<dbReference type="EMBL" id="LS974202">
    <property type="protein sequence ID" value="SSC12131.1"/>
    <property type="molecule type" value="Genomic_DNA"/>
</dbReference>
<proteinExistence type="predicted"/>
<dbReference type="RefSeq" id="WP_169698523.1">
    <property type="nucleotide sequence ID" value="NZ_LS974202.1"/>
</dbReference>
<keyword evidence="3" id="KW-0808">Transferase</keyword>
<feature type="domain" description="Glycosyl transferase family 1" evidence="1">
    <location>
        <begin position="226"/>
        <end position="375"/>
    </location>
</feature>
<accession>A0A7Z7LE15</accession>
<evidence type="ECO:0000313" key="4">
    <source>
        <dbReference type="Proteomes" id="UP000250796"/>
    </source>
</evidence>
<dbReference type="Pfam" id="PF13439">
    <property type="entry name" value="Glyco_transf_4"/>
    <property type="match status" value="1"/>
</dbReference>
<feature type="domain" description="Glycosyltransferase subfamily 4-like N-terminal" evidence="2">
    <location>
        <begin position="24"/>
        <end position="215"/>
    </location>
</feature>
<evidence type="ECO:0000259" key="2">
    <source>
        <dbReference type="Pfam" id="PF13439"/>
    </source>
</evidence>
<gene>
    <name evidence="3" type="ORF">MESINF_0682</name>
</gene>
<evidence type="ECO:0000259" key="1">
    <source>
        <dbReference type="Pfam" id="PF00534"/>
    </source>
</evidence>